<dbReference type="InterPro" id="IPR010559">
    <property type="entry name" value="Sig_transdc_His_kin_internal"/>
</dbReference>
<dbReference type="Proteomes" id="UP000554837">
    <property type="component" value="Unassembled WGS sequence"/>
</dbReference>
<dbReference type="RefSeq" id="WP_138855015.1">
    <property type="nucleotide sequence ID" value="NZ_CP040709.1"/>
</dbReference>
<dbReference type="Pfam" id="PF06580">
    <property type="entry name" value="His_kinase"/>
    <property type="match status" value="1"/>
</dbReference>
<keyword evidence="1" id="KW-0472">Membrane</keyword>
<accession>A0A840S7G7</accession>
<organism evidence="3 4">
    <name type="scientific">Inhella inkyongensis</name>
    <dbReference type="NCBI Taxonomy" id="392593"/>
    <lineage>
        <taxon>Bacteria</taxon>
        <taxon>Pseudomonadati</taxon>
        <taxon>Pseudomonadota</taxon>
        <taxon>Betaproteobacteria</taxon>
        <taxon>Burkholderiales</taxon>
        <taxon>Sphaerotilaceae</taxon>
        <taxon>Inhella</taxon>
    </lineage>
</organism>
<dbReference type="SUPFAM" id="SSF55874">
    <property type="entry name" value="ATPase domain of HSP90 chaperone/DNA topoisomerase II/histidine kinase"/>
    <property type="match status" value="1"/>
</dbReference>
<evidence type="ECO:0000313" key="4">
    <source>
        <dbReference type="Proteomes" id="UP000554837"/>
    </source>
</evidence>
<evidence type="ECO:0000313" key="3">
    <source>
        <dbReference type="EMBL" id="MBB5204956.1"/>
    </source>
</evidence>
<protein>
    <recommendedName>
        <fullName evidence="2">Histidine kinase/HSP90-like ATPase domain-containing protein</fullName>
    </recommendedName>
</protein>
<dbReference type="Gene3D" id="3.30.565.10">
    <property type="entry name" value="Histidine kinase-like ATPase, C-terminal domain"/>
    <property type="match status" value="1"/>
</dbReference>
<feature type="transmembrane region" description="Helical" evidence="1">
    <location>
        <begin position="78"/>
        <end position="100"/>
    </location>
</feature>
<dbReference type="PANTHER" id="PTHR34220">
    <property type="entry name" value="SENSOR HISTIDINE KINASE YPDA"/>
    <property type="match status" value="1"/>
</dbReference>
<feature type="transmembrane region" description="Helical" evidence="1">
    <location>
        <begin position="47"/>
        <end position="66"/>
    </location>
</feature>
<dbReference type="EMBL" id="JACHHO010000003">
    <property type="protein sequence ID" value="MBB5204956.1"/>
    <property type="molecule type" value="Genomic_DNA"/>
</dbReference>
<dbReference type="Pfam" id="PF02518">
    <property type="entry name" value="HATPase_c"/>
    <property type="match status" value="1"/>
</dbReference>
<feature type="transmembrane region" description="Helical" evidence="1">
    <location>
        <begin position="120"/>
        <end position="140"/>
    </location>
</feature>
<name>A0A840S7G7_9BURK</name>
<dbReference type="InterPro" id="IPR003594">
    <property type="entry name" value="HATPase_dom"/>
</dbReference>
<feature type="domain" description="Histidine kinase/HSP90-like ATPase" evidence="2">
    <location>
        <begin position="262"/>
        <end position="358"/>
    </location>
</feature>
<dbReference type="InterPro" id="IPR050640">
    <property type="entry name" value="Bact_2-comp_sensor_kinase"/>
</dbReference>
<dbReference type="PANTHER" id="PTHR34220:SF9">
    <property type="entry name" value="SIGNAL TRANSDUCTION HISTIDINE KINASE INTERNAL REGION DOMAIN-CONTAINING PROTEIN"/>
    <property type="match status" value="1"/>
</dbReference>
<dbReference type="SMART" id="SM00387">
    <property type="entry name" value="HATPase_c"/>
    <property type="match status" value="1"/>
</dbReference>
<evidence type="ECO:0000259" key="2">
    <source>
        <dbReference type="SMART" id="SM00387"/>
    </source>
</evidence>
<dbReference type="AlphaFoldDB" id="A0A840S7G7"/>
<dbReference type="GO" id="GO:0016020">
    <property type="term" value="C:membrane"/>
    <property type="evidence" value="ECO:0007669"/>
    <property type="project" value="InterPro"/>
</dbReference>
<evidence type="ECO:0000256" key="1">
    <source>
        <dbReference type="SAM" id="Phobius"/>
    </source>
</evidence>
<proteinExistence type="predicted"/>
<reference evidence="3 4" key="1">
    <citation type="submission" date="2020-08" db="EMBL/GenBank/DDBJ databases">
        <title>Genomic Encyclopedia of Type Strains, Phase IV (KMG-IV): sequencing the most valuable type-strain genomes for metagenomic binning, comparative biology and taxonomic classification.</title>
        <authorList>
            <person name="Goeker M."/>
        </authorList>
    </citation>
    <scope>NUCLEOTIDE SEQUENCE [LARGE SCALE GENOMIC DNA]</scope>
    <source>
        <strain evidence="3 4">DSM 23958</strain>
    </source>
</reference>
<keyword evidence="1" id="KW-0812">Transmembrane</keyword>
<keyword evidence="1" id="KW-1133">Transmembrane helix</keyword>
<dbReference type="GO" id="GO:0000155">
    <property type="term" value="F:phosphorelay sensor kinase activity"/>
    <property type="evidence" value="ECO:0007669"/>
    <property type="project" value="InterPro"/>
</dbReference>
<sequence length="360" mass="39920">MSLGSPLAPKARGWRVLFGWRRLRTTGLVCTAVASLFSLGWESSLPSLWARIFFIGLCLMLIYGLFEQWPRRLPPWLARWALQVVMVGLAVPFIVFFIYWASTDPGAPPFYKVGKRLSGAFIMMVFGVLLAPWVALSALVKQREAWVSEQALAFELERSELARQALDARMRLLSAQVQPHFLFNTLANVQALVETGSPRAPTVLQSLIDYLRAAVPRLNDAGATLGQELERVRAYLALMHLRMPDRLDFRVEAEPGVEALRCPPLSLMTLVENAVRHGIDPSEEGGQIRIHAAQRAGRCFLSVRDTGVGLQATGRSLGTGLAALKERLQLVFNGDAQVSLREVQPHGVCVELEFPAEPAR</sequence>
<comment type="caution">
    <text evidence="3">The sequence shown here is derived from an EMBL/GenBank/DDBJ whole genome shotgun (WGS) entry which is preliminary data.</text>
</comment>
<keyword evidence="4" id="KW-1185">Reference proteome</keyword>
<gene>
    <name evidence="3" type="ORF">HNQ51_002275</name>
</gene>
<dbReference type="InterPro" id="IPR036890">
    <property type="entry name" value="HATPase_C_sf"/>
</dbReference>
<dbReference type="OrthoDB" id="2514702at2"/>